<sequence>MQLQHNKFGAGEDCPRDKRLAVDLLPQLLLPDSWHWLANVLVTRDVTTTYTKSTGRRHILNITQGKNIHNFINVSRMCC</sequence>
<accession>A0AAV6VE77</accession>
<proteinExistence type="predicted"/>
<reference evidence="1 2" key="1">
    <citation type="journal article" date="2022" name="Nat. Ecol. Evol.">
        <title>A masculinizing supergene underlies an exaggerated male reproductive morph in a spider.</title>
        <authorList>
            <person name="Hendrickx F."/>
            <person name="De Corte Z."/>
            <person name="Sonet G."/>
            <person name="Van Belleghem S.M."/>
            <person name="Kostlbacher S."/>
            <person name="Vangestel C."/>
        </authorList>
    </citation>
    <scope>NUCLEOTIDE SEQUENCE [LARGE SCALE GENOMIC DNA]</scope>
    <source>
        <strain evidence="1">W744_W776</strain>
    </source>
</reference>
<comment type="caution">
    <text evidence="1">The sequence shown here is derived from an EMBL/GenBank/DDBJ whole genome shotgun (WGS) entry which is preliminary data.</text>
</comment>
<evidence type="ECO:0000313" key="2">
    <source>
        <dbReference type="Proteomes" id="UP000827092"/>
    </source>
</evidence>
<protein>
    <submittedName>
        <fullName evidence="1">Uncharacterized protein</fullName>
    </submittedName>
</protein>
<dbReference type="EMBL" id="JAFNEN010000102">
    <property type="protein sequence ID" value="KAG8194496.1"/>
    <property type="molecule type" value="Genomic_DNA"/>
</dbReference>
<evidence type="ECO:0000313" key="1">
    <source>
        <dbReference type="EMBL" id="KAG8194496.1"/>
    </source>
</evidence>
<gene>
    <name evidence="1" type="ORF">JTE90_013249</name>
</gene>
<dbReference type="AlphaFoldDB" id="A0AAV6VE77"/>
<organism evidence="1 2">
    <name type="scientific">Oedothorax gibbosus</name>
    <dbReference type="NCBI Taxonomy" id="931172"/>
    <lineage>
        <taxon>Eukaryota</taxon>
        <taxon>Metazoa</taxon>
        <taxon>Ecdysozoa</taxon>
        <taxon>Arthropoda</taxon>
        <taxon>Chelicerata</taxon>
        <taxon>Arachnida</taxon>
        <taxon>Araneae</taxon>
        <taxon>Araneomorphae</taxon>
        <taxon>Entelegynae</taxon>
        <taxon>Araneoidea</taxon>
        <taxon>Linyphiidae</taxon>
        <taxon>Erigoninae</taxon>
        <taxon>Oedothorax</taxon>
    </lineage>
</organism>
<dbReference type="Proteomes" id="UP000827092">
    <property type="component" value="Unassembled WGS sequence"/>
</dbReference>
<name>A0AAV6VE77_9ARAC</name>
<keyword evidence="2" id="KW-1185">Reference proteome</keyword>